<feature type="compositionally biased region" description="Basic and acidic residues" evidence="5">
    <location>
        <begin position="145"/>
        <end position="155"/>
    </location>
</feature>
<dbReference type="GO" id="GO:0006882">
    <property type="term" value="P:intracellular zinc ion homeostasis"/>
    <property type="evidence" value="ECO:0007669"/>
    <property type="project" value="TreeGrafter"/>
</dbReference>
<feature type="transmembrane region" description="Helical" evidence="6">
    <location>
        <begin position="324"/>
        <end position="340"/>
    </location>
</feature>
<dbReference type="Pfam" id="PF02535">
    <property type="entry name" value="Zip"/>
    <property type="match status" value="1"/>
</dbReference>
<evidence type="ECO:0000313" key="8">
    <source>
        <dbReference type="Proteomes" id="UP001164286"/>
    </source>
</evidence>
<evidence type="ECO:0000256" key="2">
    <source>
        <dbReference type="ARBA" id="ARBA00022692"/>
    </source>
</evidence>
<comment type="subcellular location">
    <subcellularLocation>
        <location evidence="1">Membrane</location>
        <topology evidence="1">Multi-pass membrane protein</topology>
    </subcellularLocation>
</comment>
<sequence length="341" mass="36010">MKRMFALLFPFESPAWNSILATFYISSIPNFILLAVPATLEPSSLNTMIAFATGGLLGDVFLHLVPHAFFGEGCESGYSTIAVEPKRNIVIGGSIFLGFAAFFVLDKTMRVLNAAAGNEDSHGHSHSHSHAPVESSAKSTAVKASEGELRSRKSPSDVTAITPAAPAEKPNPSLRLSAYLNLFGDFTHNITDGLAMAASFYSSPALGAVTTIATFCHEIPHEIADYSILIKSGFTKRQAMGSQFFTAVGAFVGTFLGIWIAETSGTGKADQVLKVGQGFFGTSVGGGELVIPMTAGGFLYIASVSVIPELLAESRSGTQALKEYAAMAFGVFCMAVIAWNE</sequence>
<dbReference type="EMBL" id="JAKWFO010000007">
    <property type="protein sequence ID" value="KAI9634519.1"/>
    <property type="molecule type" value="Genomic_DNA"/>
</dbReference>
<keyword evidence="2 6" id="KW-0812">Transmembrane</keyword>
<evidence type="ECO:0000313" key="7">
    <source>
        <dbReference type="EMBL" id="KAI9634519.1"/>
    </source>
</evidence>
<feature type="transmembrane region" description="Helical" evidence="6">
    <location>
        <begin position="289"/>
        <end position="312"/>
    </location>
</feature>
<evidence type="ECO:0000256" key="1">
    <source>
        <dbReference type="ARBA" id="ARBA00004141"/>
    </source>
</evidence>
<feature type="region of interest" description="Disordered" evidence="5">
    <location>
        <begin position="117"/>
        <end position="169"/>
    </location>
</feature>
<protein>
    <submittedName>
        <fullName evidence="7">Zinc/iron permease</fullName>
    </submittedName>
</protein>
<name>A0AA38H7S0_9TREE</name>
<accession>A0AA38H7S0</accession>
<keyword evidence="8" id="KW-1185">Reference proteome</keyword>
<dbReference type="GO" id="GO:0016020">
    <property type="term" value="C:membrane"/>
    <property type="evidence" value="ECO:0007669"/>
    <property type="project" value="UniProtKB-SubCell"/>
</dbReference>
<dbReference type="PANTHER" id="PTHR16950:SF16">
    <property type="entry name" value="ZINC TRANSPORTER ZIP13"/>
    <property type="match status" value="1"/>
</dbReference>
<evidence type="ECO:0000256" key="6">
    <source>
        <dbReference type="SAM" id="Phobius"/>
    </source>
</evidence>
<evidence type="ECO:0000256" key="5">
    <source>
        <dbReference type="SAM" id="MobiDB-lite"/>
    </source>
</evidence>
<gene>
    <name evidence="7" type="ORF">MKK02DRAFT_34466</name>
</gene>
<dbReference type="InterPro" id="IPR003689">
    <property type="entry name" value="ZIP"/>
</dbReference>
<dbReference type="GeneID" id="77728152"/>
<dbReference type="Proteomes" id="UP001164286">
    <property type="component" value="Unassembled WGS sequence"/>
</dbReference>
<proteinExistence type="predicted"/>
<feature type="transmembrane region" description="Helical" evidence="6">
    <location>
        <begin position="15"/>
        <end position="36"/>
    </location>
</feature>
<comment type="caution">
    <text evidence="7">The sequence shown here is derived from an EMBL/GenBank/DDBJ whole genome shotgun (WGS) entry which is preliminary data.</text>
</comment>
<keyword evidence="4 6" id="KW-0472">Membrane</keyword>
<evidence type="ECO:0000256" key="4">
    <source>
        <dbReference type="ARBA" id="ARBA00023136"/>
    </source>
</evidence>
<dbReference type="GO" id="GO:0005385">
    <property type="term" value="F:zinc ion transmembrane transporter activity"/>
    <property type="evidence" value="ECO:0007669"/>
    <property type="project" value="TreeGrafter"/>
</dbReference>
<dbReference type="PANTHER" id="PTHR16950">
    <property type="entry name" value="ZINC TRANSPORTER SLC39A7 HISTIDINE-RICH MEMBRANE PROTEIN KE4"/>
    <property type="match status" value="1"/>
</dbReference>
<reference evidence="7" key="1">
    <citation type="journal article" date="2022" name="G3 (Bethesda)">
        <title>High quality genome of the basidiomycete yeast Dioszegia hungarica PDD-24b-2 isolated from cloud water.</title>
        <authorList>
            <person name="Jarrige D."/>
            <person name="Haridas S."/>
            <person name="Bleykasten-Grosshans C."/>
            <person name="Joly M."/>
            <person name="Nadalig T."/>
            <person name="Sancelme M."/>
            <person name="Vuilleumier S."/>
            <person name="Grigoriev I.V."/>
            <person name="Amato P."/>
            <person name="Bringel F."/>
        </authorList>
    </citation>
    <scope>NUCLEOTIDE SEQUENCE</scope>
    <source>
        <strain evidence="7">PDD-24b-2</strain>
    </source>
</reference>
<dbReference type="RefSeq" id="XP_052944296.1">
    <property type="nucleotide sequence ID" value="XM_053088947.1"/>
</dbReference>
<feature type="transmembrane region" description="Helical" evidence="6">
    <location>
        <begin position="244"/>
        <end position="261"/>
    </location>
</feature>
<organism evidence="7 8">
    <name type="scientific">Dioszegia hungarica</name>
    <dbReference type="NCBI Taxonomy" id="4972"/>
    <lineage>
        <taxon>Eukaryota</taxon>
        <taxon>Fungi</taxon>
        <taxon>Dikarya</taxon>
        <taxon>Basidiomycota</taxon>
        <taxon>Agaricomycotina</taxon>
        <taxon>Tremellomycetes</taxon>
        <taxon>Tremellales</taxon>
        <taxon>Bulleribasidiaceae</taxon>
        <taxon>Dioszegia</taxon>
    </lineage>
</organism>
<feature type="transmembrane region" description="Helical" evidence="6">
    <location>
        <begin position="48"/>
        <end position="69"/>
    </location>
</feature>
<evidence type="ECO:0000256" key="3">
    <source>
        <dbReference type="ARBA" id="ARBA00022989"/>
    </source>
</evidence>
<feature type="transmembrane region" description="Helical" evidence="6">
    <location>
        <begin position="89"/>
        <end position="105"/>
    </location>
</feature>
<keyword evidence="3 6" id="KW-1133">Transmembrane helix</keyword>
<dbReference type="AlphaFoldDB" id="A0AA38H7S0"/>